<evidence type="ECO:0000313" key="10">
    <source>
        <dbReference type="Proteomes" id="UP001152562"/>
    </source>
</evidence>
<keyword evidence="10" id="KW-1185">Reference proteome</keyword>
<dbReference type="SMART" id="SM00192">
    <property type="entry name" value="LDLa"/>
    <property type="match status" value="3"/>
</dbReference>
<gene>
    <name evidence="9" type="ORF">PIBRA_LOCUS2318</name>
</gene>
<dbReference type="SUPFAM" id="SSF57424">
    <property type="entry name" value="LDL receptor-like module"/>
    <property type="match status" value="2"/>
</dbReference>
<dbReference type="InterPro" id="IPR036055">
    <property type="entry name" value="LDL_receptor-like_sf"/>
</dbReference>
<dbReference type="PANTHER" id="PTHR24270">
    <property type="entry name" value="LOW-DENSITY LIPOPROTEIN RECEPTOR-RELATED"/>
    <property type="match status" value="1"/>
</dbReference>
<dbReference type="InterPro" id="IPR002172">
    <property type="entry name" value="LDrepeatLR_classA_rpt"/>
</dbReference>
<feature type="chain" id="PRO_5040156494" evidence="8">
    <location>
        <begin position="19"/>
        <end position="938"/>
    </location>
</feature>
<reference evidence="9" key="1">
    <citation type="submission" date="2022-05" db="EMBL/GenBank/DDBJ databases">
        <authorList>
            <person name="Okamura Y."/>
        </authorList>
    </citation>
    <scope>NUCLEOTIDE SEQUENCE</scope>
</reference>
<keyword evidence="2" id="KW-0812">Transmembrane</keyword>
<comment type="subcellular location">
    <subcellularLocation>
        <location evidence="1">Membrane</location>
        <topology evidence="1">Single-pass membrane protein</topology>
    </subcellularLocation>
</comment>
<accession>A0A9P0X604</accession>
<evidence type="ECO:0000256" key="2">
    <source>
        <dbReference type="ARBA" id="ARBA00022692"/>
    </source>
</evidence>
<evidence type="ECO:0000256" key="1">
    <source>
        <dbReference type="ARBA" id="ARBA00004167"/>
    </source>
</evidence>
<keyword evidence="3" id="KW-0677">Repeat</keyword>
<dbReference type="Gene3D" id="4.10.400.10">
    <property type="entry name" value="Low-density Lipoprotein Receptor"/>
    <property type="match status" value="2"/>
</dbReference>
<evidence type="ECO:0000256" key="7">
    <source>
        <dbReference type="PROSITE-ProRule" id="PRU00124"/>
    </source>
</evidence>
<keyword evidence="6 7" id="KW-1015">Disulfide bond</keyword>
<keyword evidence="8" id="KW-0732">Signal</keyword>
<feature type="disulfide bond" evidence="7">
    <location>
        <begin position="451"/>
        <end position="466"/>
    </location>
</feature>
<comment type="caution">
    <text evidence="9">The sequence shown here is derived from an EMBL/GenBank/DDBJ whole genome shotgun (WGS) entry which is preliminary data.</text>
</comment>
<evidence type="ECO:0000256" key="8">
    <source>
        <dbReference type="SAM" id="SignalP"/>
    </source>
</evidence>
<dbReference type="InterPro" id="IPR050685">
    <property type="entry name" value="LDLR"/>
</dbReference>
<name>A0A9P0X604_PIEBR</name>
<keyword evidence="4" id="KW-1133">Transmembrane helix</keyword>
<dbReference type="EMBL" id="CALOZG010000003">
    <property type="protein sequence ID" value="CAH3995027.1"/>
    <property type="molecule type" value="Genomic_DNA"/>
</dbReference>
<organism evidence="9 10">
    <name type="scientific">Pieris brassicae</name>
    <name type="common">White butterfly</name>
    <name type="synonym">Large white butterfly</name>
    <dbReference type="NCBI Taxonomy" id="7116"/>
    <lineage>
        <taxon>Eukaryota</taxon>
        <taxon>Metazoa</taxon>
        <taxon>Ecdysozoa</taxon>
        <taxon>Arthropoda</taxon>
        <taxon>Hexapoda</taxon>
        <taxon>Insecta</taxon>
        <taxon>Pterygota</taxon>
        <taxon>Neoptera</taxon>
        <taxon>Endopterygota</taxon>
        <taxon>Lepidoptera</taxon>
        <taxon>Glossata</taxon>
        <taxon>Ditrysia</taxon>
        <taxon>Papilionoidea</taxon>
        <taxon>Pieridae</taxon>
        <taxon>Pierinae</taxon>
        <taxon>Pieris</taxon>
    </lineage>
</organism>
<evidence type="ECO:0000313" key="9">
    <source>
        <dbReference type="EMBL" id="CAH3995027.1"/>
    </source>
</evidence>
<dbReference type="CDD" id="cd00112">
    <property type="entry name" value="LDLa"/>
    <property type="match status" value="2"/>
</dbReference>
<dbReference type="GO" id="GO:0016192">
    <property type="term" value="P:vesicle-mediated transport"/>
    <property type="evidence" value="ECO:0007669"/>
    <property type="project" value="UniProtKB-ARBA"/>
</dbReference>
<evidence type="ECO:0000256" key="5">
    <source>
        <dbReference type="ARBA" id="ARBA00023136"/>
    </source>
</evidence>
<dbReference type="AlphaFoldDB" id="A0A9P0X604"/>
<evidence type="ECO:0000256" key="4">
    <source>
        <dbReference type="ARBA" id="ARBA00022989"/>
    </source>
</evidence>
<dbReference type="PRINTS" id="PR00261">
    <property type="entry name" value="LDLRECEPTOR"/>
</dbReference>
<dbReference type="GO" id="GO:0005886">
    <property type="term" value="C:plasma membrane"/>
    <property type="evidence" value="ECO:0007669"/>
    <property type="project" value="TreeGrafter"/>
</dbReference>
<dbReference type="PROSITE" id="PS50068">
    <property type="entry name" value="LDLRA_2"/>
    <property type="match status" value="1"/>
</dbReference>
<comment type="caution">
    <text evidence="7">Lacks conserved residue(s) required for the propagation of feature annotation.</text>
</comment>
<feature type="signal peptide" evidence="8">
    <location>
        <begin position="1"/>
        <end position="18"/>
    </location>
</feature>
<dbReference type="OrthoDB" id="1925699at2759"/>
<dbReference type="Proteomes" id="UP001152562">
    <property type="component" value="Unassembled WGS sequence"/>
</dbReference>
<sequence length="938" mass="107530">MRQFTFIFLSYFAIIIKGDVSSKLQSRNPLIDIILKKISKISSESVQNGTYIGDDEEFNKIESQLKKAAEPLGEKGDKYVKLIMRGIRSGKNKIKGIKDIMSNSNQDELIASDLHENVRNSNREGLEANKMDASLQTKSNITKDEKENIFHSIEDKLRKAAVPLGDQGEKYVKIIMRGIRNGNKNIKLKVHDKSFDNSKNFNIGYEKPRNTMLYYIIEKIGKLSLDSIRQIKTDSEFEDKLKSIENNLKIAAQSKGEKGKKYIALIMRALRRIYRQTRDVDYNNKLTMSDEVDKIVDHTYKLHNMIKIDEGNDRLRNQVIQDIASTVKTLFIKYYKSGNDTMLLQEIKMKLFDSLKHKDSINTSNDIRSLTDLLIDGINGAITNLNMNRRYENRIQHNINSILEYKNTQEKPLVSYKECRDTVNITCSNINLIKSLKCSNANEIIHITQLCNGKADCSDYSDEKYCSEQAIKKLRFAHNILAGLNKPLENGCFTGAMNPNILSRQNNFLQDILNSQLEFIEKYKSEHRIKLATNGNTRNHLINEITDVLSTLTMALYKAFCSNQNTRRFNEILDEEDPWPTDKWPPTSCPCLKGPCQNCTYPCKRICWHKSSLLNWNCESVNVQSSMVPLSVICDGKIDCFDESDEKGCFTDTTHAKFAAHKNFIELTDALKLKASKDYKAERNKIWALIHAVYDLEKLSLKPNPNPASLKEHRNECFKLITMVYTELLKHTSYAFEAEELYQFLLNINQQLGTIIKQIGTGNKKVISGGCFCREEKCAFSYCTRKCKKACAVELKFTKYYCLGKINKSIDIDNICDGTPDCSLEDDERDCKKEMCRNHHLRLLQLKIENVGVKQKGTSMGEVLSTWKEKVKNTLKVAEKSGKPTPKVIKEIVKDALRELVTTYGSVEEYRRKNNNYALDEFTLIAKNVLDSVRSCSK</sequence>
<evidence type="ECO:0000256" key="3">
    <source>
        <dbReference type="ARBA" id="ARBA00022737"/>
    </source>
</evidence>
<keyword evidence="5" id="KW-0472">Membrane</keyword>
<proteinExistence type="predicted"/>
<protein>
    <submittedName>
        <fullName evidence="9">Uncharacterized protein</fullName>
    </submittedName>
</protein>
<evidence type="ECO:0000256" key="6">
    <source>
        <dbReference type="ARBA" id="ARBA00023157"/>
    </source>
</evidence>